<gene>
    <name evidence="1" type="ordered locus">Mhar_1792</name>
</gene>
<evidence type="ECO:0000313" key="2">
    <source>
        <dbReference type="Proteomes" id="UP000005877"/>
    </source>
</evidence>
<accession>G7WPE9</accession>
<dbReference type="HOGENOM" id="CLU_881704_0_0_2"/>
<evidence type="ECO:0000313" key="1">
    <source>
        <dbReference type="EMBL" id="AET65150.1"/>
    </source>
</evidence>
<keyword evidence="2" id="KW-1185">Reference proteome</keyword>
<dbReference type="EMBL" id="CP003117">
    <property type="protein sequence ID" value="AET65150.1"/>
    <property type="molecule type" value="Genomic_DNA"/>
</dbReference>
<organism evidence="1 2">
    <name type="scientific">Methanothrix harundinacea (strain 6Ac)</name>
    <name type="common">Methanosaeta harundinacea</name>
    <dbReference type="NCBI Taxonomy" id="1110509"/>
    <lineage>
        <taxon>Archaea</taxon>
        <taxon>Methanobacteriati</taxon>
        <taxon>Methanobacteriota</taxon>
        <taxon>Stenosarchaea group</taxon>
        <taxon>Methanomicrobia</taxon>
        <taxon>Methanotrichales</taxon>
        <taxon>Methanotrichaceae</taxon>
        <taxon>Methanothrix</taxon>
    </lineage>
</organism>
<name>G7WPE9_METH6</name>
<protein>
    <submittedName>
        <fullName evidence="1">Uncharacterized protein</fullName>
    </submittedName>
</protein>
<reference evidence="1 2" key="1">
    <citation type="journal article" date="2012" name="PLoS ONE">
        <title>The genome characteristics and predicted function of methyl-group oxidation pathway in the obligate aceticlastic methanogens, Methanosaeta spp.</title>
        <authorList>
            <person name="Zhu J."/>
            <person name="Zheng H."/>
            <person name="Ai G."/>
            <person name="Zhang G."/>
            <person name="Liu D."/>
            <person name="Liu X."/>
            <person name="Dong X."/>
        </authorList>
    </citation>
    <scope>NUCLEOTIDE SEQUENCE [LARGE SCALE GENOMIC DNA]</scope>
    <source>
        <strain evidence="1 2">6Ac</strain>
    </source>
</reference>
<sequence length="315" mass="35103">MRRLTYNFWRNRMKEPSIMVILGLVFAAASPGGSAQLDHFSGYWINVDPEASGVTALEIGVTGLEVNVGAWGRCDPEECYWGSANSSIAYGPRIDSDLASEATALSAIWRLSFGETLMVILPSEPDQIRADVYTRFPDGSGRSAYAESFLFERREGDRCFQDLPDPQLELTGIESYTVSGKNFTRYNLAVANWNAYPPEIFEAAPDLPPCGLNPQSSRTWVEIRDQDGGRIYGFCALNHPMNLTGLWFSVEEGEGPPESAYMVMIDRRCERYLRSNEVSIDDLSTPTKSVEPTDSNAALPANLQAMMNFQRFFPL</sequence>
<dbReference type="AlphaFoldDB" id="G7WPE9"/>
<proteinExistence type="predicted"/>
<dbReference type="KEGG" id="mhi:Mhar_1792"/>
<dbReference type="Proteomes" id="UP000005877">
    <property type="component" value="Chromosome"/>
</dbReference>
<dbReference type="PATRIC" id="fig|1110509.7.peg.1991"/>